<dbReference type="OrthoDB" id="3540210at2759"/>
<reference evidence="2" key="1">
    <citation type="journal article" date="2020" name="Stud. Mycol.">
        <title>101 Dothideomycetes genomes: a test case for predicting lifestyles and emergence of pathogens.</title>
        <authorList>
            <person name="Haridas S."/>
            <person name="Albert R."/>
            <person name="Binder M."/>
            <person name="Bloem J."/>
            <person name="Labutti K."/>
            <person name="Salamov A."/>
            <person name="Andreopoulos B."/>
            <person name="Baker S."/>
            <person name="Barry K."/>
            <person name="Bills G."/>
            <person name="Bluhm B."/>
            <person name="Cannon C."/>
            <person name="Castanera R."/>
            <person name="Culley D."/>
            <person name="Daum C."/>
            <person name="Ezra D."/>
            <person name="Gonzalez J."/>
            <person name="Henrissat B."/>
            <person name="Kuo A."/>
            <person name="Liang C."/>
            <person name="Lipzen A."/>
            <person name="Lutzoni F."/>
            <person name="Magnuson J."/>
            <person name="Mondo S."/>
            <person name="Nolan M."/>
            <person name="Ohm R."/>
            <person name="Pangilinan J."/>
            <person name="Park H.-J."/>
            <person name="Ramirez L."/>
            <person name="Alfaro M."/>
            <person name="Sun H."/>
            <person name="Tritt A."/>
            <person name="Yoshinaga Y."/>
            <person name="Zwiers L.-H."/>
            <person name="Turgeon B."/>
            <person name="Goodwin S."/>
            <person name="Spatafora J."/>
            <person name="Crous P."/>
            <person name="Grigoriev I."/>
        </authorList>
    </citation>
    <scope>NUCLEOTIDE SEQUENCE</scope>
    <source>
        <strain evidence="2">CBS 109.77</strain>
    </source>
</reference>
<keyword evidence="1" id="KW-1133">Transmembrane helix</keyword>
<feature type="transmembrane region" description="Helical" evidence="1">
    <location>
        <begin position="566"/>
        <end position="588"/>
    </location>
</feature>
<dbReference type="Proteomes" id="UP000799757">
    <property type="component" value="Unassembled WGS sequence"/>
</dbReference>
<gene>
    <name evidence="2" type="ORF">K505DRAFT_415622</name>
</gene>
<dbReference type="AlphaFoldDB" id="A0A6A6XJL7"/>
<keyword evidence="3" id="KW-1185">Reference proteome</keyword>
<evidence type="ECO:0000313" key="3">
    <source>
        <dbReference type="Proteomes" id="UP000799757"/>
    </source>
</evidence>
<evidence type="ECO:0000256" key="1">
    <source>
        <dbReference type="SAM" id="Phobius"/>
    </source>
</evidence>
<proteinExistence type="predicted"/>
<organism evidence="2 3">
    <name type="scientific">Melanomma pulvis-pyrius CBS 109.77</name>
    <dbReference type="NCBI Taxonomy" id="1314802"/>
    <lineage>
        <taxon>Eukaryota</taxon>
        <taxon>Fungi</taxon>
        <taxon>Dikarya</taxon>
        <taxon>Ascomycota</taxon>
        <taxon>Pezizomycotina</taxon>
        <taxon>Dothideomycetes</taxon>
        <taxon>Pleosporomycetidae</taxon>
        <taxon>Pleosporales</taxon>
        <taxon>Melanommataceae</taxon>
        <taxon>Melanomma</taxon>
    </lineage>
</organism>
<dbReference type="EMBL" id="MU001826">
    <property type="protein sequence ID" value="KAF2796641.1"/>
    <property type="molecule type" value="Genomic_DNA"/>
</dbReference>
<keyword evidence="1" id="KW-0812">Transmembrane</keyword>
<feature type="transmembrane region" description="Helical" evidence="1">
    <location>
        <begin position="114"/>
        <end position="137"/>
    </location>
</feature>
<name>A0A6A6XJL7_9PLEO</name>
<sequence length="761" mass="85284">MSANVGSDTDNYDVHLGFWINWSSGKMRGSTLTMTRARGGLLIAFLALYVSSSGRSFWRIGCFFLHRLYSSSRQEDGLYHQRQAILRNADTATQSMFDLVYAIRHWRRRALRPIARILPILVFAITVFGTFTVAGLYSSNITTNTANEVLLTGKKCGILYRGTQTQEMVDIYMKTADINEQFSSQRSAAYLNYASQCYSSSHTSDSQNCRPYIKQKLSYSSTRNTTCPFQKEICLLQSENMFLDTGFLNSHYDFGINSPPQRRFSFRMTSRCAPLVTHNYSSLRQPQDGSSNNFPAMRYHYGGVNGLAPGRDDSFTYQIPVNFSPRRLDNFTSIQGSEPDYIVGSLAYTQFRPIPQLKHPDGETALLFLSAPGVTYSNTNDDPWFSAHTVFNLSKAYYGNSNKGVDVYSRDEPVGVLGCFNQYQFCNPQMDESSRCEPLNDTNSNYNEPLNTLWTSKEDQDFVKWSKNLIYASLATSPEYVFPTSGVSSLLLRAKLRSGLQSGVIPPNQWQLEMEHLFEIMLTSLQGTFVDNINGPPSPELEPAFAKPNDTSWQYICKNQKIVSTLYYSFNVLGMTIILVIGGIFILLEAVLESIVDWLDRCRRRHDAIYARLEWSANSTLQLQRMAHEELGLGTWSRCAGDLPVTEFGEKLAVLSVVDEKHPVLMNASDISLTTCSVGRGLGEKVDQHVRAEGELVDTSSVSSAFGKNACGSDVDEVHRGEYTKAAVTISDKSKSTNDDLAVTLGKVDSPMGFEQAERQL</sequence>
<accession>A0A6A6XJL7</accession>
<evidence type="ECO:0000313" key="2">
    <source>
        <dbReference type="EMBL" id="KAF2796641.1"/>
    </source>
</evidence>
<feature type="transmembrane region" description="Helical" evidence="1">
    <location>
        <begin position="37"/>
        <end position="58"/>
    </location>
</feature>
<keyword evidence="1" id="KW-0472">Membrane</keyword>
<protein>
    <submittedName>
        <fullName evidence="2">Uncharacterized protein</fullName>
    </submittedName>
</protein>